<dbReference type="InterPro" id="IPR043153">
    <property type="entry name" value="DENN_C"/>
</dbReference>
<feature type="compositionally biased region" description="Gly residues" evidence="3">
    <location>
        <begin position="221"/>
        <end position="231"/>
    </location>
</feature>
<dbReference type="InterPro" id="IPR051696">
    <property type="entry name" value="DENN_Domain_GEFs"/>
</dbReference>
<evidence type="ECO:0000259" key="5">
    <source>
        <dbReference type="PROSITE" id="PS51498"/>
    </source>
</evidence>
<feature type="compositionally biased region" description="Polar residues" evidence="3">
    <location>
        <begin position="1216"/>
        <end position="1235"/>
    </location>
</feature>
<gene>
    <name evidence="6" type="ORF">NP493_865g01001</name>
</gene>
<feature type="region of interest" description="Disordered" evidence="3">
    <location>
        <begin position="1505"/>
        <end position="1593"/>
    </location>
</feature>
<dbReference type="InterPro" id="IPR002885">
    <property type="entry name" value="PPR_rpt"/>
</dbReference>
<dbReference type="Pfam" id="PF03456">
    <property type="entry name" value="uDENN"/>
    <property type="match status" value="1"/>
</dbReference>
<proteinExistence type="predicted"/>
<feature type="compositionally biased region" description="Basic and acidic residues" evidence="3">
    <location>
        <begin position="1240"/>
        <end position="1253"/>
    </location>
</feature>
<feature type="compositionally biased region" description="Polar residues" evidence="3">
    <location>
        <begin position="1161"/>
        <end position="1175"/>
    </location>
</feature>
<feature type="repeat" description="PPR" evidence="2">
    <location>
        <begin position="695"/>
        <end position="729"/>
    </location>
</feature>
<feature type="domain" description="MABP" evidence="5">
    <location>
        <begin position="1"/>
        <end position="120"/>
    </location>
</feature>
<feature type="region of interest" description="Disordered" evidence="3">
    <location>
        <begin position="810"/>
        <end position="837"/>
    </location>
</feature>
<feature type="region of interest" description="Disordered" evidence="3">
    <location>
        <begin position="609"/>
        <end position="632"/>
    </location>
</feature>
<feature type="region of interest" description="Disordered" evidence="3">
    <location>
        <begin position="1358"/>
        <end position="1384"/>
    </location>
</feature>
<evidence type="ECO:0000259" key="4">
    <source>
        <dbReference type="PROSITE" id="PS50211"/>
    </source>
</evidence>
<dbReference type="PROSITE" id="PS50211">
    <property type="entry name" value="DENN"/>
    <property type="match status" value="1"/>
</dbReference>
<feature type="compositionally biased region" description="Low complexity" evidence="3">
    <location>
        <begin position="1056"/>
        <end position="1070"/>
    </location>
</feature>
<keyword evidence="1" id="KW-0344">Guanine-nucleotide releasing factor</keyword>
<feature type="compositionally biased region" description="Polar residues" evidence="3">
    <location>
        <begin position="1000"/>
        <end position="1011"/>
    </location>
</feature>
<keyword evidence="7" id="KW-1185">Reference proteome</keyword>
<feature type="compositionally biased region" description="Low complexity" evidence="3">
    <location>
        <begin position="918"/>
        <end position="935"/>
    </location>
</feature>
<dbReference type="PANTHER" id="PTHR12296">
    <property type="entry name" value="DENN DOMAIN-CONTAINING PROTEIN 4"/>
    <property type="match status" value="1"/>
</dbReference>
<feature type="compositionally biased region" description="Low complexity" evidence="3">
    <location>
        <begin position="1134"/>
        <end position="1145"/>
    </location>
</feature>
<dbReference type="EMBL" id="JAODUO010000866">
    <property type="protein sequence ID" value="KAK2173561.1"/>
    <property type="molecule type" value="Genomic_DNA"/>
</dbReference>
<dbReference type="Proteomes" id="UP001209878">
    <property type="component" value="Unassembled WGS sequence"/>
</dbReference>
<feature type="compositionally biased region" description="Basic and acidic residues" evidence="3">
    <location>
        <begin position="899"/>
        <end position="914"/>
    </location>
</feature>
<dbReference type="SMART" id="SM00801">
    <property type="entry name" value="dDENN"/>
    <property type="match status" value="1"/>
</dbReference>
<dbReference type="GO" id="GO:0005085">
    <property type="term" value="F:guanyl-nucleotide exchange factor activity"/>
    <property type="evidence" value="ECO:0007669"/>
    <property type="project" value="UniProtKB-KW"/>
</dbReference>
<dbReference type="Pfam" id="PF02141">
    <property type="entry name" value="DENN"/>
    <property type="match status" value="1"/>
</dbReference>
<dbReference type="SMART" id="SM00800">
    <property type="entry name" value="uDENN"/>
    <property type="match status" value="1"/>
</dbReference>
<feature type="compositionally biased region" description="Polar residues" evidence="3">
    <location>
        <begin position="975"/>
        <end position="993"/>
    </location>
</feature>
<feature type="compositionally biased region" description="Polar residues" evidence="3">
    <location>
        <begin position="939"/>
        <end position="967"/>
    </location>
</feature>
<dbReference type="InterPro" id="IPR001194">
    <property type="entry name" value="cDENN_dom"/>
</dbReference>
<dbReference type="InterPro" id="IPR037516">
    <property type="entry name" value="Tripartite_DENN"/>
</dbReference>
<feature type="region of interest" description="Disordered" evidence="3">
    <location>
        <begin position="1050"/>
        <end position="1197"/>
    </location>
</feature>
<evidence type="ECO:0000313" key="7">
    <source>
        <dbReference type="Proteomes" id="UP001209878"/>
    </source>
</evidence>
<dbReference type="InterPro" id="IPR005112">
    <property type="entry name" value="dDENN_dom"/>
</dbReference>
<reference evidence="6" key="1">
    <citation type="journal article" date="2023" name="Mol. Biol. Evol.">
        <title>Third-Generation Sequencing Reveals the Adaptive Role of the Epigenome in Three Deep-Sea Polychaetes.</title>
        <authorList>
            <person name="Perez M."/>
            <person name="Aroh O."/>
            <person name="Sun Y."/>
            <person name="Lan Y."/>
            <person name="Juniper S.K."/>
            <person name="Young C.R."/>
            <person name="Angers B."/>
            <person name="Qian P.Y."/>
        </authorList>
    </citation>
    <scope>NUCLEOTIDE SEQUENCE</scope>
    <source>
        <strain evidence="6">R07B-5</strain>
    </source>
</reference>
<evidence type="ECO:0008006" key="8">
    <source>
        <dbReference type="Google" id="ProtNLM"/>
    </source>
</evidence>
<feature type="compositionally biased region" description="Basic and acidic residues" evidence="3">
    <location>
        <begin position="1537"/>
        <end position="1566"/>
    </location>
</feature>
<dbReference type="Gene3D" id="3.40.50.11500">
    <property type="match status" value="1"/>
</dbReference>
<feature type="compositionally biased region" description="Basic and acidic residues" evidence="3">
    <location>
        <begin position="810"/>
        <end position="826"/>
    </location>
</feature>
<protein>
    <recommendedName>
        <fullName evidence="8">C-myc promoter-binding protein</fullName>
    </recommendedName>
</protein>
<accession>A0AAD9NM96</accession>
<dbReference type="PROSITE" id="PS51498">
    <property type="entry name" value="MABP"/>
    <property type="match status" value="1"/>
</dbReference>
<sequence length="2063" mass="225762">MLGAGWYRLTSQHCDNSSVISVSIGVLYEGKERVMAGCEVLYKTPQWRPANVNNTSSTRIYITYRRADSNAASDTLAVTDICVILANKGESAPHAFCQINKTLNKGMMGSDIYLCYKKSMTKSHFLAYKPTILDQFPLKDHNDVVLPPTVAMFCLPLGATIECWPAKANHPRPVFSTFVLTGAVGERMYGAAVQFYETFDREKLTDTERKHLGLRPMENGSPGGSSPGGTGDCADDEKQDSPDQVHISHFMMEVPFPSVQRPRILVQLNHEAVVLSQPEETPLPKSGASFTMMLKNLGAENCMRLLLYTQMEHKILIHSLRPAVLTSVAEASANMIFPFHWQCPYIPLCPLGLSEVLNAPCPFIVGIDSRYFDLYDPPPDVTCVDLDTNTVSVCDERKGFTTKVFPKKAAKLLKVTLERLYEELCKEATSPSETTPDTFMPFEHDFAKKKKDLKMETAIQEAFLRFTAMLLKGYSNFLLPITKAPTLESTDLNSLFDVHGFLKSRERAYQKYFVNLMKTQSFSRFIEERSFVSDKDASLVFFDECIERVDDPDDVRLIELDDNTNSERTVFISPPDPTGLPPGVTYSYAGFPKLNPDLFLREREVKTEVQMKTPQRPRSPITKRSKQELKSAQKMAQKHVASPILWAKCLLGHCYSLWFIHLPSYLESTPSKLKILRVSFEVLIKMQDAKLQPPDELCYRVLMQLCGTHHQPALALKILQEMKRNGVHPNAMTYGYYNKAVLESKWPSENTHAQLCWSRLRNVIIAVSQFRRVLRQRQLLAYSNSENDFDRISTDSFLDEFGVVDKTDGETREAAHTEPPNSEEKSSTGGMSDRGYNSMTLEDAKKMSVLIGSKCSLDSADPGRREKTEIFHKDGCQKPSSGPVKQLFKSYSQGSHKVGTQDKPRHFEPIHLPDDSFGDSAADSSSSTIEGSTFDKSGVDSTSGDGQSQPDGSTVSSASSNVETAVQDNAEAIKDTSSTDNGKSSVDETSTNPTDEHSTQEAGTCTASQSCDPGGVAEVTTNEVAAKKLTLTSNPTSPVHSIRVPVTDCEPLGVFSDPLLASPSAASDSSHQGDVSMSSDSDRSKTGSGSRQNLLIDLEPFGSSVRTRSAAGRVGVEGRELRKSNSTGRLQMESFSSSDTSSPGSPLEAWSPMSSGPLPDSITSSPPTTRASTLPENVRMTGLASMPADKSVGRSESFSSALKSAASVFASKFTELKQSMSTPTSATRGSSQSLSGRPAKLHETEKLLSESDEDRLLARASSNDCLSSGTLRTSVSSSSSSVKGASCEDLTPPVRGAVTSQYGHKPFVSDFLGVMSMHMSPAIRGLATTWETVKDSMIESFSESWGISENSDYAYGWNSDEIDNSEESSSDEKGSSCDQVDDSDRSSLRSLCKKLSGSLYSLPRTQHNVAVEVEICSLSRCHSCNGLLYDEQIMAGWTAEDSNLNTSCQFCGSKLVPSLQISIKDYRQSVRPAAIAPSQSCDSMHSIQSMPNVRLGQVATTPVATTKSGVHGNDSQPAVNGDDQNRSSETRTGSDVVEEKLCPDNTEEKVNCDDKVVANGDAKRPGNDTADSEAGQKGGVNGEEGVNSEGDTTTQQKLIDLSPVIESRQTPPCQDHIDVIIGDKLIDLSPVADSNSDSPSLEATTGAGDKLVDLSPVTDSQMQSAACLETNIDSVEGGTTSVMTVADWNPLLPPSGTSTPAEMAPVCDVCVNGEVSDADSCDVEKKHDDSREEETGKGKERVGNGTQSTPGDVVEMSCAVAGNGTNDEQVSPSGGDSGNEANSCKVTGALVDCTVERNDKKCTNSAPGSEIHTYDKMDFGSRAVPLDVVAVHYLSPLVLRKELENIIEHEGEECLSQARFVDDHPIVYWNLVWYFKRIEAPSHLPGFILTAKSTNPGLPPHKSWDTTDSQNVFVRAMWDNPLMHEGMGPPMYAQWNQATSQQPSSPSFDDSPAMPRSLMQHIVSNIMCNDTMTPIKAILSERQRRKNKIRLARGQMHSLYRDILFLSFVALGHNNIDHDAFDREFRTTYMSLSNRDLARTHAQDRPPKMNAILCRRLFSDLEL</sequence>
<feature type="region of interest" description="Disordered" evidence="3">
    <location>
        <begin position="870"/>
        <end position="1016"/>
    </location>
</feature>
<evidence type="ECO:0000256" key="2">
    <source>
        <dbReference type="PROSITE-ProRule" id="PRU00708"/>
    </source>
</evidence>
<feature type="domain" description="UDENN" evidence="4">
    <location>
        <begin position="112"/>
        <end position="538"/>
    </location>
</feature>
<dbReference type="PROSITE" id="PS51375">
    <property type="entry name" value="PPR"/>
    <property type="match status" value="1"/>
</dbReference>
<comment type="caution">
    <text evidence="6">The sequence shown here is derived from an EMBL/GenBank/DDBJ whole genome shotgun (WGS) entry which is preliminary data.</text>
</comment>
<feature type="region of interest" description="Disordered" evidence="3">
    <location>
        <begin position="211"/>
        <end position="241"/>
    </location>
</feature>
<dbReference type="Gene3D" id="2.100.10.50">
    <property type="match status" value="1"/>
</dbReference>
<dbReference type="InterPro" id="IPR011990">
    <property type="entry name" value="TPR-like_helical_dom_sf"/>
</dbReference>
<evidence type="ECO:0000256" key="1">
    <source>
        <dbReference type="ARBA" id="ARBA00022658"/>
    </source>
</evidence>
<dbReference type="GO" id="GO:0031410">
    <property type="term" value="C:cytoplasmic vesicle"/>
    <property type="evidence" value="ECO:0007669"/>
    <property type="project" value="TreeGrafter"/>
</dbReference>
<dbReference type="SMART" id="SM00799">
    <property type="entry name" value="DENN"/>
    <property type="match status" value="1"/>
</dbReference>
<dbReference type="InterPro" id="IPR023341">
    <property type="entry name" value="MABP"/>
</dbReference>
<dbReference type="PANTHER" id="PTHR12296:SF30">
    <property type="entry name" value="DENN DOMAIN-CONTAINING PROTEIN CRAG"/>
    <property type="match status" value="1"/>
</dbReference>
<dbReference type="Gene3D" id="1.25.40.10">
    <property type="entry name" value="Tetratricopeptide repeat domain"/>
    <property type="match status" value="1"/>
</dbReference>
<name>A0AAD9NM96_RIDPI</name>
<dbReference type="InterPro" id="IPR005113">
    <property type="entry name" value="uDENN_dom"/>
</dbReference>
<feature type="compositionally biased region" description="Polar residues" evidence="3">
    <location>
        <begin position="1505"/>
        <end position="1518"/>
    </location>
</feature>
<feature type="region of interest" description="Disordered" evidence="3">
    <location>
        <begin position="1266"/>
        <end position="1295"/>
    </location>
</feature>
<feature type="compositionally biased region" description="Basic and acidic residues" evidence="3">
    <location>
        <begin position="1722"/>
        <end position="1742"/>
    </location>
</feature>
<evidence type="ECO:0000313" key="6">
    <source>
        <dbReference type="EMBL" id="KAK2173561.1"/>
    </source>
</evidence>
<organism evidence="6 7">
    <name type="scientific">Ridgeia piscesae</name>
    <name type="common">Tubeworm</name>
    <dbReference type="NCBI Taxonomy" id="27915"/>
    <lineage>
        <taxon>Eukaryota</taxon>
        <taxon>Metazoa</taxon>
        <taxon>Spiralia</taxon>
        <taxon>Lophotrochozoa</taxon>
        <taxon>Annelida</taxon>
        <taxon>Polychaeta</taxon>
        <taxon>Sedentaria</taxon>
        <taxon>Canalipalpata</taxon>
        <taxon>Sabellida</taxon>
        <taxon>Siboglinidae</taxon>
        <taxon>Ridgeia</taxon>
    </lineage>
</organism>
<feature type="region of interest" description="Disordered" evidence="3">
    <location>
        <begin position="1216"/>
        <end position="1253"/>
    </location>
</feature>
<dbReference type="GO" id="GO:0032483">
    <property type="term" value="P:regulation of Rab protein signal transduction"/>
    <property type="evidence" value="ECO:0007669"/>
    <property type="project" value="TreeGrafter"/>
</dbReference>
<evidence type="ECO:0000256" key="3">
    <source>
        <dbReference type="SAM" id="MobiDB-lite"/>
    </source>
</evidence>
<feature type="compositionally biased region" description="Low complexity" evidence="3">
    <location>
        <begin position="1266"/>
        <end position="1285"/>
    </location>
</feature>
<feature type="region of interest" description="Disordered" evidence="3">
    <location>
        <begin position="1718"/>
        <end position="1752"/>
    </location>
</feature>
<feature type="compositionally biased region" description="Acidic residues" evidence="3">
    <location>
        <begin position="1360"/>
        <end position="1369"/>
    </location>
</feature>
<feature type="compositionally biased region" description="Polar residues" evidence="3">
    <location>
        <begin position="827"/>
        <end position="837"/>
    </location>
</feature>
<dbReference type="Pfam" id="PF03455">
    <property type="entry name" value="dDENN"/>
    <property type="match status" value="1"/>
</dbReference>